<reference evidence="2 3" key="1">
    <citation type="submission" date="2022-11" db="EMBL/GenBank/DDBJ databases">
        <title>Mucor velutinosus strain NIH1002 WGS.</title>
        <authorList>
            <person name="Subramanian P."/>
            <person name="Mullikin J.C."/>
            <person name="Segre J.A."/>
            <person name="Zelazny A.M."/>
        </authorList>
    </citation>
    <scope>NUCLEOTIDE SEQUENCE [LARGE SCALE GENOMIC DNA]</scope>
    <source>
        <strain evidence="2 3">NIH1002</strain>
    </source>
</reference>
<comment type="caution">
    <text evidence="2">The sequence shown here is derived from an EMBL/GenBank/DDBJ whole genome shotgun (WGS) entry which is preliminary data.</text>
</comment>
<feature type="region of interest" description="Disordered" evidence="1">
    <location>
        <begin position="123"/>
        <end position="149"/>
    </location>
</feature>
<dbReference type="RefSeq" id="XP_064680756.1">
    <property type="nucleotide sequence ID" value="XM_064825379.1"/>
</dbReference>
<dbReference type="EMBL" id="JASEJX010000016">
    <property type="protein sequence ID" value="KAK4514090.1"/>
    <property type="molecule type" value="Genomic_DNA"/>
</dbReference>
<feature type="compositionally biased region" description="Gly residues" evidence="1">
    <location>
        <begin position="347"/>
        <end position="356"/>
    </location>
</feature>
<dbReference type="AlphaFoldDB" id="A0AAN7DE02"/>
<evidence type="ECO:0000313" key="3">
    <source>
        <dbReference type="Proteomes" id="UP001304243"/>
    </source>
</evidence>
<sequence length="356" mass="39149">MAPEKAKPVKKAVEAIKPSPIATRQQAALATKEPNSNEHLMKALKELFLPKFDLISSEIQTIQSNVQNRFQNLENAIDQINGSMTHLQVDLTQKQTNLEQQLQQHPLHFRRQSPLITNQIPVLTPRDASSPTTHARNRIISPPGNPKPQAPVDPLAGGLRYFTLVSKNQVLFKAGSAVDLHFPNSSTIGILVHIDYADIALNKLRIKGLEPISNFDPYHPDTLGDPVLQALSTEERTVKMKEIADKQYHTALAGLVHKPKVQLAVARDFLRKNKITKQALQDLIQLQKSTEKGTTPNTSTQPSKGDLFRLFESEDDIMDEPGPHPDSNDNNSTSMDATASSVHPSSAGGGEPAVAH</sequence>
<evidence type="ECO:0000313" key="2">
    <source>
        <dbReference type="EMBL" id="KAK4514090.1"/>
    </source>
</evidence>
<accession>A0AAN7DE02</accession>
<feature type="region of interest" description="Disordered" evidence="1">
    <location>
        <begin position="287"/>
        <end position="356"/>
    </location>
</feature>
<name>A0AAN7DE02_9FUNG</name>
<feature type="compositionally biased region" description="Polar residues" evidence="1">
    <location>
        <begin position="287"/>
        <end position="303"/>
    </location>
</feature>
<feature type="compositionally biased region" description="Polar residues" evidence="1">
    <location>
        <begin position="328"/>
        <end position="344"/>
    </location>
</feature>
<organism evidence="2 3">
    <name type="scientific">Mucor velutinosus</name>
    <dbReference type="NCBI Taxonomy" id="708070"/>
    <lineage>
        <taxon>Eukaryota</taxon>
        <taxon>Fungi</taxon>
        <taxon>Fungi incertae sedis</taxon>
        <taxon>Mucoromycota</taxon>
        <taxon>Mucoromycotina</taxon>
        <taxon>Mucoromycetes</taxon>
        <taxon>Mucorales</taxon>
        <taxon>Mucorineae</taxon>
        <taxon>Mucoraceae</taxon>
        <taxon>Mucor</taxon>
    </lineage>
</organism>
<dbReference type="GeneID" id="89949784"/>
<evidence type="ECO:0000256" key="1">
    <source>
        <dbReference type="SAM" id="MobiDB-lite"/>
    </source>
</evidence>
<protein>
    <submittedName>
        <fullName evidence="2">Uncharacterized protein</fullName>
    </submittedName>
</protein>
<feature type="compositionally biased region" description="Polar residues" evidence="1">
    <location>
        <begin position="123"/>
        <end position="134"/>
    </location>
</feature>
<gene>
    <name evidence="2" type="ORF">ATC70_006098</name>
</gene>
<keyword evidence="3" id="KW-1185">Reference proteome</keyword>
<dbReference type="Proteomes" id="UP001304243">
    <property type="component" value="Unassembled WGS sequence"/>
</dbReference>
<proteinExistence type="predicted"/>